<dbReference type="InterPro" id="IPR002126">
    <property type="entry name" value="Cadherin-like_dom"/>
</dbReference>
<dbReference type="Proteomes" id="UP000069272">
    <property type="component" value="Chromosome 2R"/>
</dbReference>
<feature type="region of interest" description="Disordered" evidence="5">
    <location>
        <begin position="1044"/>
        <end position="1067"/>
    </location>
</feature>
<keyword evidence="3" id="KW-0106">Calcium</keyword>
<dbReference type="SUPFAM" id="SSF49313">
    <property type="entry name" value="Cadherin-like"/>
    <property type="match status" value="11"/>
</dbReference>
<proteinExistence type="predicted"/>
<organism evidence="8 9">
    <name type="scientific">Anopheles albimanus</name>
    <name type="common">New world malaria mosquito</name>
    <dbReference type="NCBI Taxonomy" id="7167"/>
    <lineage>
        <taxon>Eukaryota</taxon>
        <taxon>Metazoa</taxon>
        <taxon>Ecdysozoa</taxon>
        <taxon>Arthropoda</taxon>
        <taxon>Hexapoda</taxon>
        <taxon>Insecta</taxon>
        <taxon>Pterygota</taxon>
        <taxon>Neoptera</taxon>
        <taxon>Endopterygota</taxon>
        <taxon>Diptera</taxon>
        <taxon>Nematocera</taxon>
        <taxon>Culicoidea</taxon>
        <taxon>Culicidae</taxon>
        <taxon>Anophelinae</taxon>
        <taxon>Anopheles</taxon>
    </lineage>
</organism>
<feature type="domain" description="Cadherin" evidence="7">
    <location>
        <begin position="1257"/>
        <end position="1363"/>
    </location>
</feature>
<dbReference type="PRINTS" id="PR00205">
    <property type="entry name" value="CADHERIN"/>
</dbReference>
<evidence type="ECO:0000256" key="3">
    <source>
        <dbReference type="ARBA" id="ARBA00022837"/>
    </source>
</evidence>
<feature type="domain" description="Cadherin" evidence="7">
    <location>
        <begin position="1494"/>
        <end position="1621"/>
    </location>
</feature>
<keyword evidence="6" id="KW-1133">Transmembrane helix</keyword>
<feature type="compositionally biased region" description="Polar residues" evidence="5">
    <location>
        <begin position="2039"/>
        <end position="2050"/>
    </location>
</feature>
<evidence type="ECO:0000313" key="8">
    <source>
        <dbReference type="EnsemblMetazoa" id="AALB002084-PA"/>
    </source>
</evidence>
<evidence type="ECO:0000256" key="1">
    <source>
        <dbReference type="ARBA" id="ARBA00004370"/>
    </source>
</evidence>
<evidence type="ECO:0000313" key="9">
    <source>
        <dbReference type="Proteomes" id="UP000069272"/>
    </source>
</evidence>
<feature type="domain" description="Cadherin" evidence="7">
    <location>
        <begin position="887"/>
        <end position="958"/>
    </location>
</feature>
<evidence type="ECO:0000256" key="6">
    <source>
        <dbReference type="SAM" id="Phobius"/>
    </source>
</evidence>
<evidence type="ECO:0000256" key="2">
    <source>
        <dbReference type="ARBA" id="ARBA00022737"/>
    </source>
</evidence>
<evidence type="ECO:0000256" key="5">
    <source>
        <dbReference type="SAM" id="MobiDB-lite"/>
    </source>
</evidence>
<dbReference type="InterPro" id="IPR039808">
    <property type="entry name" value="Cadherin"/>
</dbReference>
<feature type="domain" description="Cadherin" evidence="7">
    <location>
        <begin position="959"/>
        <end position="1124"/>
    </location>
</feature>
<dbReference type="PANTHER" id="PTHR24027:SF438">
    <property type="entry name" value="CADHERIN 23"/>
    <property type="match status" value="1"/>
</dbReference>
<dbReference type="GO" id="GO:0031175">
    <property type="term" value="P:neuron projection development"/>
    <property type="evidence" value="ECO:0007669"/>
    <property type="project" value="TreeGrafter"/>
</dbReference>
<dbReference type="VEuPathDB" id="VectorBase:AALB002084"/>
<dbReference type="STRING" id="7167.A0A182F6I1"/>
<dbReference type="FunFam" id="2.60.40.60:FF:000266">
    <property type="entry name" value="Cadherin 23"/>
    <property type="match status" value="1"/>
</dbReference>
<dbReference type="Gene3D" id="2.60.40.60">
    <property type="entry name" value="Cadherins"/>
    <property type="match status" value="12"/>
</dbReference>
<accession>A0A182F6I1</accession>
<dbReference type="PROSITE" id="PS00232">
    <property type="entry name" value="CADHERIN_1"/>
    <property type="match status" value="6"/>
</dbReference>
<dbReference type="Pfam" id="PF00028">
    <property type="entry name" value="Cadherin"/>
    <property type="match status" value="9"/>
</dbReference>
<dbReference type="PROSITE" id="PS50268">
    <property type="entry name" value="CADHERIN_2"/>
    <property type="match status" value="11"/>
</dbReference>
<feature type="region of interest" description="Disordered" evidence="5">
    <location>
        <begin position="2012"/>
        <end position="2056"/>
    </location>
</feature>
<reference evidence="8" key="2">
    <citation type="submission" date="2022-08" db="UniProtKB">
        <authorList>
            <consortium name="EnsemblMetazoa"/>
        </authorList>
    </citation>
    <scope>IDENTIFICATION</scope>
    <source>
        <strain evidence="8">STECLA/ALBI9_A</strain>
    </source>
</reference>
<dbReference type="GO" id="GO:0016342">
    <property type="term" value="C:catenin complex"/>
    <property type="evidence" value="ECO:0007669"/>
    <property type="project" value="TreeGrafter"/>
</dbReference>
<keyword evidence="4 6" id="KW-0472">Membrane</keyword>
<dbReference type="CDD" id="cd11304">
    <property type="entry name" value="Cadherin_repeat"/>
    <property type="match status" value="11"/>
</dbReference>
<sequence length="2116" mass="235820">CKLYSKSNLRTKSDGVQFLRLKEDFPVGGEIVSLYAYPRNSILIPRTENSSDYEYFRLKEINSTVVSVILNRSLDQLVDSDDPQSILKFSVFCSGTTAGATTMKQDNVSSGQTVSVFSGGLDQSLLELMKANCVFPFFFLAFLLNVTDGWKPARGTTTPHVLHHGTAHPSQQSSFFTITVYIEDINDNDPEFINLPYVVTLDESTPIETVVFNRIKAIDRDKPNTPNSDLEYALAAKHMKSGDFPFRLEGSQQPTLILQRPLDYDAGWRSMSVQIVASDRGNPPRTANTTIRVNLRDVDDLPPVFTRSAYRTRIKETFPLTGKPIHVPLYIEPPIMAFDQDSLNETLVYGIVAGNERQLFWIAPETGVLFLQKEIDLESESLPDNTFTLQIEARQISDPMKSAFARVEVEVMDLNDNVPEFEVDLYNISIIENLPKGFSILQVNAIDRDQGENAEFYYYLVDEDPSGAFMIDHGSGWIVVRDETFLDKEQRSSLKMNVHAVERVEQYDRSRNYGKVQVEITLLDTNDNTPEFEQGTLYEFKTHCNATIGTKVGQLRARDPDDLGNGKVRYSIKNVRANLAIPFQLDADTGEIRVSEQLTYGKIAFFVEARDQPQNPSESRFNVALVTIDIVCQSIEDIEFIGAPYEFWVGADAAIGSSVGQIRTTFDMVSDEEIFFDLLHSYPEGVPFAIEERSGIVTVIESMERFNRRCYEFETVVSYLPESAGKMGVEQLTPEAYNSLEKIIVTNVTIHVIKNNFMLLRGTNSTPIEFRVKENKPNTLIGQLKFQDFQEQCDMDEKGLPPLISVRGDKNRGDRQVFQLNGGKNRTRYARRFTRDVLGSSGGGGGGSGTSFIRLYPLVTFDAITTTASGNGSTRRARNSRNPTSGVQYSLVNSYDVADTIRLTNDGKLMTIKGLDRERQDVIRVTIIAEYFYKQRTFAGIYQVLIVVDDENDNPPTFNQPFYLGVIAENSPIGTEIVLNNPIIISDEDVGLNGDYELILSGESNSFVAQFSNSTLSNYNKTVAHIFRNLQIANVQDTAEHGGLRLRSDYQQRPTGTSKQGRPLEEGSAATPHYNILFMGPNKLDREEIESLTLKMVASDRDKLMSEVELKILILDVNDCAPVFERIAIFRKSRCEMIENTSDLELMYLDEIEGPEVAGSRLPDYLQDTLSGTNTDMDSRIAYGVESLFEMVQSAPYVGMPRLYDSESVMMSAMAMNHTTDRYVGMRRKLYKPSKARLPSTRPTALSGGRNARAITKKSQLKFALPENVEVGKVIFKLTANDDDFEKNSRVYYDITAQTDLGTGERVGYFKIDRNNGELKVTKRLPPESDIRLNVTAKDVGGLSDALQIQFKVYDVNDHAPVFEKQWYTFNVDEGSYPITGKKIGQVRANDEDSGMNGNVTYMLVLPEGDYHQQQQQKIPFSISPYDGTVRVSGEIDRELVSSYRFRVLASDNNFDHKLTATVDVEVIVMDRNDNSPEFTAYDELRTDRSTIKRLPVYVASLDVNAKVGTFVKQVVARDADFRENGNGLVIYSLTGQTGDHRLQFTIDPKDGIVTTASKYVDADSEHDGGEARKAKPPHLNVTIVASDFGTPPRSSMALLIVHLQGDPLQRRVAEEPPPLFPYRYYEIELRENDPAPRIILNVTLSKRYATEPFRWEIVSRQSDDTDAEPRFRIDARNGSLWLLKPLDREEQEAYEVRIRVERLKRERRSSSIVPSVLYALENPLKARGKTGAGSTGALRLPDNEVEILVKVVDVNDNAPVFRDGASGPIISVVPDTANYGYSVMKVEATDEDAGSNGAVRYALLNEPARLFAIDALTGQIRLLSSLATFKEKVFGFDVKATDRNGADDGHSTIANVFVYVLHAHQEVCLILAGLPVDIERQTAMISDSLSVATGYDIRIRALESNPKVDDATNLYLYAIDRKTNGLVEMSELQRSLARLDMSNLKPNLPIIELTELATNAIEPHSFDAGMKGIELATVVIGGLIFAGGTATALCIACARYRRLIPLATGVGGGGAGGGSSNTSAEDVRGRHGPGSRIGHSNTTGSNTARPITGADIQPVINRSDLKSSIFHPNFHRQFVTNISTEATLPEHSNEGNNSDSYEDSLKDSLTSNTSL</sequence>
<feature type="domain" description="Cadherin" evidence="7">
    <location>
        <begin position="1364"/>
        <end position="1479"/>
    </location>
</feature>
<dbReference type="FunFam" id="2.60.40.60:FF:000466">
    <property type="entry name" value="cadherin-89D"/>
    <property type="match status" value="1"/>
</dbReference>
<feature type="compositionally biased region" description="Polar residues" evidence="5">
    <location>
        <begin position="1051"/>
        <end position="1060"/>
    </location>
</feature>
<dbReference type="PANTHER" id="PTHR24027">
    <property type="entry name" value="CADHERIN-23"/>
    <property type="match status" value="1"/>
</dbReference>
<feature type="domain" description="Cadherin" evidence="7">
    <location>
        <begin position="1622"/>
        <end position="1762"/>
    </location>
</feature>
<dbReference type="GO" id="GO:0016477">
    <property type="term" value="P:cell migration"/>
    <property type="evidence" value="ECO:0007669"/>
    <property type="project" value="TreeGrafter"/>
</dbReference>
<evidence type="ECO:0000259" key="7">
    <source>
        <dbReference type="PROSITE" id="PS50268"/>
    </source>
</evidence>
<feature type="domain" description="Cadherin" evidence="7">
    <location>
        <begin position="422"/>
        <end position="532"/>
    </location>
</feature>
<protein>
    <recommendedName>
        <fullName evidence="7">Cadherin domain-containing protein</fullName>
    </recommendedName>
</protein>
<dbReference type="SMART" id="SM00112">
    <property type="entry name" value="CA"/>
    <property type="match status" value="11"/>
</dbReference>
<name>A0A182F6I1_ANOAL</name>
<dbReference type="VEuPathDB" id="VectorBase:AALB20_035182"/>
<feature type="transmembrane region" description="Helical" evidence="6">
    <location>
        <begin position="1976"/>
        <end position="1999"/>
    </location>
</feature>
<keyword evidence="9" id="KW-1185">Reference proteome</keyword>
<feature type="region of interest" description="Disordered" evidence="5">
    <location>
        <begin position="2086"/>
        <end position="2116"/>
    </location>
</feature>
<keyword evidence="6" id="KW-0812">Transmembrane</keyword>
<keyword evidence="2" id="KW-0677">Repeat</keyword>
<dbReference type="GO" id="GO:0005509">
    <property type="term" value="F:calcium ion binding"/>
    <property type="evidence" value="ECO:0007669"/>
    <property type="project" value="UniProtKB-UniRule"/>
</dbReference>
<dbReference type="GO" id="GO:0008013">
    <property type="term" value="F:beta-catenin binding"/>
    <property type="evidence" value="ECO:0007669"/>
    <property type="project" value="TreeGrafter"/>
</dbReference>
<dbReference type="FunFam" id="2.60.40.60:FF:000275">
    <property type="entry name" value="Si:dkey-30k22.7"/>
    <property type="match status" value="1"/>
</dbReference>
<dbReference type="InterPro" id="IPR020894">
    <property type="entry name" value="Cadherin_CS"/>
</dbReference>
<feature type="domain" description="Cadherin" evidence="7">
    <location>
        <begin position="534"/>
        <end position="646"/>
    </location>
</feature>
<dbReference type="GO" id="GO:0007156">
    <property type="term" value="P:homophilic cell adhesion via plasma membrane adhesion molecules"/>
    <property type="evidence" value="ECO:0007669"/>
    <property type="project" value="InterPro"/>
</dbReference>
<dbReference type="InterPro" id="IPR015919">
    <property type="entry name" value="Cadherin-like_sf"/>
</dbReference>
<feature type="domain" description="Cadherin" evidence="7">
    <location>
        <begin position="1766"/>
        <end position="1878"/>
    </location>
</feature>
<evidence type="ECO:0000256" key="4">
    <source>
        <dbReference type="ARBA" id="ARBA00023136"/>
    </source>
</evidence>
<dbReference type="EnsemblMetazoa" id="AALB002084-RA">
    <property type="protein sequence ID" value="AALB002084-PA"/>
    <property type="gene ID" value="AALB002084"/>
</dbReference>
<dbReference type="GO" id="GO:0045296">
    <property type="term" value="F:cadherin binding"/>
    <property type="evidence" value="ECO:0007669"/>
    <property type="project" value="TreeGrafter"/>
</dbReference>
<feature type="domain" description="Cadherin" evidence="7">
    <location>
        <begin position="193"/>
        <end position="305"/>
    </location>
</feature>
<comment type="subcellular location">
    <subcellularLocation>
        <location evidence="1">Membrane</location>
    </subcellularLocation>
</comment>
<feature type="domain" description="Cadherin" evidence="7">
    <location>
        <begin position="335"/>
        <end position="421"/>
    </location>
</feature>
<reference evidence="8 9" key="1">
    <citation type="journal article" date="2017" name="G3 (Bethesda)">
        <title>The Physical Genome Mapping of Anopheles albimanus Corrected Scaffold Misassemblies and Identified Interarm Rearrangements in Genus Anopheles.</title>
        <authorList>
            <person name="Artemov G.N."/>
            <person name="Peery A.N."/>
            <person name="Jiang X."/>
            <person name="Tu Z."/>
            <person name="Stegniy V.N."/>
            <person name="Sharakhova M.V."/>
            <person name="Sharakhov I.V."/>
        </authorList>
    </citation>
    <scope>NUCLEOTIDE SEQUENCE [LARGE SCALE GENOMIC DNA]</scope>
    <source>
        <strain evidence="8 9">ALBI9_A</strain>
    </source>
</reference>